<dbReference type="Gene3D" id="3.40.640.10">
    <property type="entry name" value="Type I PLP-dependent aspartate aminotransferase-like (Major domain)"/>
    <property type="match status" value="1"/>
</dbReference>
<evidence type="ECO:0000313" key="1">
    <source>
        <dbReference type="EMBL" id="MBA0594176.1"/>
    </source>
</evidence>
<dbReference type="GO" id="GO:0005739">
    <property type="term" value="C:mitochondrion"/>
    <property type="evidence" value="ECO:0007669"/>
    <property type="project" value="TreeGrafter"/>
</dbReference>
<feature type="non-terminal residue" evidence="1">
    <location>
        <position position="279"/>
    </location>
</feature>
<dbReference type="GO" id="GO:0004375">
    <property type="term" value="F:glycine dehydrogenase (decarboxylating) activity"/>
    <property type="evidence" value="ECO:0007669"/>
    <property type="project" value="InterPro"/>
</dbReference>
<reference evidence="1 2" key="1">
    <citation type="journal article" date="2019" name="Genome Biol. Evol.">
        <title>Insights into the evolution of the New World diploid cottons (Gossypium, subgenus Houzingenia) based on genome sequencing.</title>
        <authorList>
            <person name="Grover C.E."/>
            <person name="Arick M.A. 2nd"/>
            <person name="Thrash A."/>
            <person name="Conover J.L."/>
            <person name="Sanders W.S."/>
            <person name="Peterson D.G."/>
            <person name="Frelichowski J.E."/>
            <person name="Scheffler J.A."/>
            <person name="Scheffler B.E."/>
            <person name="Wendel J.F."/>
        </authorList>
    </citation>
    <scope>NUCLEOTIDE SEQUENCE [LARGE SCALE GENOMIC DNA]</scope>
    <source>
        <strain evidence="1">8</strain>
        <tissue evidence="1">Leaf</tissue>
    </source>
</reference>
<dbReference type="AlphaFoldDB" id="A0A7J8PYL4"/>
<evidence type="ECO:0000313" key="2">
    <source>
        <dbReference type="Proteomes" id="UP000593578"/>
    </source>
</evidence>
<organism evidence="1 2">
    <name type="scientific">Gossypium raimondii</name>
    <name type="common">Peruvian cotton</name>
    <name type="synonym">Gossypium klotzschianum subsp. raimondii</name>
    <dbReference type="NCBI Taxonomy" id="29730"/>
    <lineage>
        <taxon>Eukaryota</taxon>
        <taxon>Viridiplantae</taxon>
        <taxon>Streptophyta</taxon>
        <taxon>Embryophyta</taxon>
        <taxon>Tracheophyta</taxon>
        <taxon>Spermatophyta</taxon>
        <taxon>Magnoliopsida</taxon>
        <taxon>eudicotyledons</taxon>
        <taxon>Gunneridae</taxon>
        <taxon>Pentapetalae</taxon>
        <taxon>rosids</taxon>
        <taxon>malvids</taxon>
        <taxon>Malvales</taxon>
        <taxon>Malvaceae</taxon>
        <taxon>Malvoideae</taxon>
        <taxon>Gossypium</taxon>
    </lineage>
</organism>
<dbReference type="InterPro" id="IPR015421">
    <property type="entry name" value="PyrdxlP-dep_Trfase_major"/>
</dbReference>
<evidence type="ECO:0008006" key="3">
    <source>
        <dbReference type="Google" id="ProtNLM"/>
    </source>
</evidence>
<dbReference type="GO" id="GO:0048046">
    <property type="term" value="C:apoplast"/>
    <property type="evidence" value="ECO:0007669"/>
    <property type="project" value="TreeGrafter"/>
</dbReference>
<dbReference type="GO" id="GO:0030170">
    <property type="term" value="F:pyridoxal phosphate binding"/>
    <property type="evidence" value="ECO:0007669"/>
    <property type="project" value="TreeGrafter"/>
</dbReference>
<dbReference type="InterPro" id="IPR015424">
    <property type="entry name" value="PyrdxlP-dep_Trfase"/>
</dbReference>
<dbReference type="SUPFAM" id="SSF53383">
    <property type="entry name" value="PLP-dependent transferases"/>
    <property type="match status" value="1"/>
</dbReference>
<dbReference type="GO" id="GO:0009941">
    <property type="term" value="C:chloroplast envelope"/>
    <property type="evidence" value="ECO:0007669"/>
    <property type="project" value="TreeGrafter"/>
</dbReference>
<dbReference type="GO" id="GO:0019464">
    <property type="term" value="P:glycine decarboxylation via glycine cleavage system"/>
    <property type="evidence" value="ECO:0007669"/>
    <property type="project" value="TreeGrafter"/>
</dbReference>
<dbReference type="EMBL" id="JABEZZ010000009">
    <property type="protein sequence ID" value="MBA0594176.1"/>
    <property type="molecule type" value="Genomic_DNA"/>
</dbReference>
<dbReference type="InterPro" id="IPR020581">
    <property type="entry name" value="GDC_P"/>
</dbReference>
<dbReference type="PANTHER" id="PTHR11773:SF1">
    <property type="entry name" value="GLYCINE DEHYDROGENASE (DECARBOXYLATING), MITOCHONDRIAL"/>
    <property type="match status" value="1"/>
</dbReference>
<proteinExistence type="predicted"/>
<name>A0A7J8PYL4_GOSRA</name>
<accession>A0A7J8PYL4</accession>
<sequence>PFFDTVKVTCADAYAIADAAYKSEINLRVVDAKTITVSFDETTTLDDLDKLFKVFAGGKPVSFTAASLAPEVENAIPSGLLRQSSYLTHQIFNMYHTEHELLRYLHKLQSKDLSLCHSMIPLGSCTMKLNATTEMMPEMFNNLGDLLCTITGFDSFSLQPNAGAAGEYAGLMVIRAYHKSRGDHHRNVCIIPVSAHGTNPASAAMCGMKIVPVGTDSKGNINIEELRKAAEANRDKLSALMVTYPSTHGVYEEGIDEICRIIHDNGGQVYMDGANMNAQ</sequence>
<dbReference type="Proteomes" id="UP000593578">
    <property type="component" value="Unassembled WGS sequence"/>
</dbReference>
<feature type="non-terminal residue" evidence="1">
    <location>
        <position position="1"/>
    </location>
</feature>
<dbReference type="GO" id="GO:0016594">
    <property type="term" value="F:glycine binding"/>
    <property type="evidence" value="ECO:0007669"/>
    <property type="project" value="TreeGrafter"/>
</dbReference>
<dbReference type="PANTHER" id="PTHR11773">
    <property type="entry name" value="GLYCINE DEHYDROGENASE, DECARBOXYLATING"/>
    <property type="match status" value="1"/>
</dbReference>
<protein>
    <recommendedName>
        <fullName evidence="3">Glycine dehydrogenase (aminomethyl-transferring)</fullName>
    </recommendedName>
</protein>
<comment type="caution">
    <text evidence="1">The sequence shown here is derived from an EMBL/GenBank/DDBJ whole genome shotgun (WGS) entry which is preliminary data.</text>
</comment>
<gene>
    <name evidence="1" type="ORF">Gorai_011091</name>
</gene>
<dbReference type="GO" id="GO:0005960">
    <property type="term" value="C:glycine cleavage complex"/>
    <property type="evidence" value="ECO:0007669"/>
    <property type="project" value="TreeGrafter"/>
</dbReference>